<comment type="caution">
    <text evidence="1">The sequence shown here is derived from an EMBL/GenBank/DDBJ whole genome shotgun (WGS) entry which is preliminary data.</text>
</comment>
<accession>A0ABD0PJT3</accession>
<reference evidence="1 2" key="1">
    <citation type="submission" date="2024-05" db="EMBL/GenBank/DDBJ databases">
        <title>Genome sequencing and assembly of Indian major carp, Cirrhinus mrigala (Hamilton, 1822).</title>
        <authorList>
            <person name="Mohindra V."/>
            <person name="Chowdhury L.M."/>
            <person name="Lal K."/>
            <person name="Jena J.K."/>
        </authorList>
    </citation>
    <scope>NUCLEOTIDE SEQUENCE [LARGE SCALE GENOMIC DNA]</scope>
    <source>
        <strain evidence="1">CM1030</strain>
        <tissue evidence="1">Blood</tissue>
    </source>
</reference>
<evidence type="ECO:0000313" key="1">
    <source>
        <dbReference type="EMBL" id="KAL0173646.1"/>
    </source>
</evidence>
<dbReference type="AlphaFoldDB" id="A0ABD0PJT3"/>
<name>A0ABD0PJT3_CIRMR</name>
<protein>
    <submittedName>
        <fullName evidence="1">Uncharacterized protein</fullName>
    </submittedName>
</protein>
<feature type="non-terminal residue" evidence="1">
    <location>
        <position position="1"/>
    </location>
</feature>
<sequence>PPSSHTTLILATGKKDCWPPTGWKRLSWQYYDNALVHLISDAMTTAEHEALIAE</sequence>
<keyword evidence="2" id="KW-1185">Reference proteome</keyword>
<proteinExistence type="predicted"/>
<dbReference type="EMBL" id="JAMKFB020000015">
    <property type="protein sequence ID" value="KAL0173646.1"/>
    <property type="molecule type" value="Genomic_DNA"/>
</dbReference>
<evidence type="ECO:0000313" key="2">
    <source>
        <dbReference type="Proteomes" id="UP001529510"/>
    </source>
</evidence>
<gene>
    <name evidence="1" type="ORF">M9458_029614</name>
</gene>
<dbReference type="Proteomes" id="UP001529510">
    <property type="component" value="Unassembled WGS sequence"/>
</dbReference>
<organism evidence="1 2">
    <name type="scientific">Cirrhinus mrigala</name>
    <name type="common">Mrigala</name>
    <dbReference type="NCBI Taxonomy" id="683832"/>
    <lineage>
        <taxon>Eukaryota</taxon>
        <taxon>Metazoa</taxon>
        <taxon>Chordata</taxon>
        <taxon>Craniata</taxon>
        <taxon>Vertebrata</taxon>
        <taxon>Euteleostomi</taxon>
        <taxon>Actinopterygii</taxon>
        <taxon>Neopterygii</taxon>
        <taxon>Teleostei</taxon>
        <taxon>Ostariophysi</taxon>
        <taxon>Cypriniformes</taxon>
        <taxon>Cyprinidae</taxon>
        <taxon>Labeoninae</taxon>
        <taxon>Labeonini</taxon>
        <taxon>Cirrhinus</taxon>
    </lineage>
</organism>